<dbReference type="Gene3D" id="3.90.1150.160">
    <property type="match status" value="1"/>
</dbReference>
<evidence type="ECO:0000313" key="10">
    <source>
        <dbReference type="EMBL" id="CAD8298540.1"/>
    </source>
</evidence>
<dbReference type="InterPro" id="IPR010107">
    <property type="entry name" value="Glutamate_decarboxylase"/>
</dbReference>
<dbReference type="PANTHER" id="PTHR43321:SF3">
    <property type="entry name" value="GLUTAMATE DECARBOXYLASE"/>
    <property type="match status" value="1"/>
</dbReference>
<organism evidence="10">
    <name type="scientific">Chlamydomonas euryale</name>
    <dbReference type="NCBI Taxonomy" id="1486919"/>
    <lineage>
        <taxon>Eukaryota</taxon>
        <taxon>Viridiplantae</taxon>
        <taxon>Chlorophyta</taxon>
        <taxon>core chlorophytes</taxon>
        <taxon>Chlorophyceae</taxon>
        <taxon>CS clade</taxon>
        <taxon>Chlamydomonadales</taxon>
        <taxon>Chlamydomonadaceae</taxon>
        <taxon>Chlamydomonas</taxon>
    </lineage>
</organism>
<dbReference type="EMBL" id="HBEC01031482">
    <property type="protein sequence ID" value="CAD8298540.1"/>
    <property type="molecule type" value="Transcribed_RNA"/>
</dbReference>
<keyword evidence="5 8" id="KW-0456">Lyase</keyword>
<dbReference type="GO" id="GO:0030170">
    <property type="term" value="F:pyridoxal phosphate binding"/>
    <property type="evidence" value="ECO:0007669"/>
    <property type="project" value="InterPro"/>
</dbReference>
<dbReference type="Pfam" id="PF00282">
    <property type="entry name" value="Pyridoxal_deC"/>
    <property type="match status" value="1"/>
</dbReference>
<reference evidence="10" key="1">
    <citation type="submission" date="2021-01" db="EMBL/GenBank/DDBJ databases">
        <authorList>
            <person name="Corre E."/>
            <person name="Pelletier E."/>
            <person name="Niang G."/>
            <person name="Scheremetjew M."/>
            <person name="Finn R."/>
            <person name="Kale V."/>
            <person name="Holt S."/>
            <person name="Cochrane G."/>
            <person name="Meng A."/>
            <person name="Brown T."/>
            <person name="Cohen L."/>
        </authorList>
    </citation>
    <scope>NUCLEOTIDE SEQUENCE</scope>
    <source>
        <strain evidence="10">CCMP219</strain>
    </source>
</reference>
<dbReference type="GO" id="GO:0006538">
    <property type="term" value="P:L-glutamate catabolic process"/>
    <property type="evidence" value="ECO:0007669"/>
    <property type="project" value="TreeGrafter"/>
</dbReference>
<evidence type="ECO:0000256" key="2">
    <source>
        <dbReference type="ARBA" id="ARBA00009533"/>
    </source>
</evidence>
<dbReference type="Gene3D" id="3.40.640.10">
    <property type="entry name" value="Type I PLP-dependent aspartate aminotransferase-like (Major domain)"/>
    <property type="match status" value="1"/>
</dbReference>
<keyword evidence="9" id="KW-0175">Coiled coil</keyword>
<feature type="coiled-coil region" evidence="9">
    <location>
        <begin position="9"/>
        <end position="36"/>
    </location>
</feature>
<feature type="modified residue" description="N6-(pyridoxal phosphate)lysine" evidence="7">
    <location>
        <position position="318"/>
    </location>
</feature>
<comment type="cofactor">
    <cofactor evidence="1 7 8">
        <name>pyridoxal 5'-phosphate</name>
        <dbReference type="ChEBI" id="CHEBI:597326"/>
    </cofactor>
</comment>
<dbReference type="InterPro" id="IPR015421">
    <property type="entry name" value="PyrdxlP-dep_Trfase_major"/>
</dbReference>
<dbReference type="InterPro" id="IPR002129">
    <property type="entry name" value="PyrdxlP-dep_de-COase"/>
</dbReference>
<dbReference type="SUPFAM" id="SSF53383">
    <property type="entry name" value="PLP-dependent transferases"/>
    <property type="match status" value="1"/>
</dbReference>
<proteinExistence type="inferred from homology"/>
<evidence type="ECO:0000256" key="9">
    <source>
        <dbReference type="SAM" id="Coils"/>
    </source>
</evidence>
<dbReference type="InterPro" id="IPR015424">
    <property type="entry name" value="PyrdxlP-dep_Trfase"/>
</dbReference>
<evidence type="ECO:0000256" key="3">
    <source>
        <dbReference type="ARBA" id="ARBA00012421"/>
    </source>
</evidence>
<evidence type="ECO:0000256" key="6">
    <source>
        <dbReference type="ARBA" id="ARBA00048868"/>
    </source>
</evidence>
<comment type="catalytic activity">
    <reaction evidence="6">
        <text>L-glutamate + H(+) = 4-aminobutanoate + CO2</text>
        <dbReference type="Rhea" id="RHEA:17785"/>
        <dbReference type="ChEBI" id="CHEBI:15378"/>
        <dbReference type="ChEBI" id="CHEBI:16526"/>
        <dbReference type="ChEBI" id="CHEBI:29985"/>
        <dbReference type="ChEBI" id="CHEBI:59888"/>
        <dbReference type="EC" id="4.1.1.15"/>
    </reaction>
</comment>
<dbReference type="GO" id="GO:0004351">
    <property type="term" value="F:glutamate decarboxylase activity"/>
    <property type="evidence" value="ECO:0007669"/>
    <property type="project" value="UniProtKB-EC"/>
</dbReference>
<comment type="similarity">
    <text evidence="2 8">Belongs to the group II decarboxylase family.</text>
</comment>
<protein>
    <recommendedName>
        <fullName evidence="3">glutamate decarboxylase</fullName>
        <ecNumber evidence="3">4.1.1.15</ecNumber>
    </recommendedName>
</protein>
<name>A0A7R9VL31_9CHLO</name>
<evidence type="ECO:0000256" key="1">
    <source>
        <dbReference type="ARBA" id="ARBA00001933"/>
    </source>
</evidence>
<dbReference type="EC" id="4.1.1.15" evidence="3"/>
<sequence length="540" mass="60204">MSDAASNALLNVGAEVSQHEQRIKGLESENAMLRGMLANMSNASRHHYASADAMTNEVETLVMPEHGTAATHCLRLIKDRQVLDSRAVLNTSSYVNVFFEKEEMEAAAMGLRINLADQTVYPESFKMHNNTLNMVATLWNCPKPLDFYETGSFPGAGTVGSTEACLLSGLCLKFRWREWYARRHPDQPILGVRPNLVISTCFQAAWEKLFRYMDIEPKFVTPSCKSFTISAEDVKAQIDECTIGVVCILGNHYAGQYDPVWEVDEMLTQLNSYNGWQVGIHVDAASGGFVAPFQPEMADKKWDFRAPNVLSISASGHKFGESVCGTGWVVWRQRDGLSEHVAVSVSYLGGKGDSYTLNFSRPAAGIYVQYYKFHRLGKEGYSALTANRSANAAFLRHALRKMEFRGMPRFIICDHGDDGCLPVVAAYLNPAAEMGFDDIDFQHAIMGHHWYVSGYKMAYNHPLTEQELPLTTDTAQSQTMFRVVVKSNVTRNMMQNLVQSMEEALMTLDSVANAVRHGGHQLQRAMTLKRQDQGLTGTVC</sequence>
<gene>
    <name evidence="10" type="ORF">CEUR00632_LOCUS14615</name>
</gene>
<evidence type="ECO:0000256" key="7">
    <source>
        <dbReference type="PIRSR" id="PIRSR602129-50"/>
    </source>
</evidence>
<evidence type="ECO:0000256" key="8">
    <source>
        <dbReference type="RuleBase" id="RU000382"/>
    </source>
</evidence>
<keyword evidence="4 7" id="KW-0663">Pyridoxal phosphate</keyword>
<dbReference type="AlphaFoldDB" id="A0A7R9VL31"/>
<evidence type="ECO:0000256" key="4">
    <source>
        <dbReference type="ARBA" id="ARBA00022898"/>
    </source>
</evidence>
<dbReference type="GO" id="GO:0005829">
    <property type="term" value="C:cytosol"/>
    <property type="evidence" value="ECO:0007669"/>
    <property type="project" value="TreeGrafter"/>
</dbReference>
<evidence type="ECO:0000256" key="5">
    <source>
        <dbReference type="ARBA" id="ARBA00023239"/>
    </source>
</evidence>
<accession>A0A7R9VL31</accession>
<dbReference type="PANTHER" id="PTHR43321">
    <property type="entry name" value="GLUTAMATE DECARBOXYLASE"/>
    <property type="match status" value="1"/>
</dbReference>